<organism evidence="1 2">
    <name type="scientific">Agrobacterium fabrum</name>
    <dbReference type="NCBI Taxonomy" id="1176649"/>
    <lineage>
        <taxon>Bacteria</taxon>
        <taxon>Pseudomonadati</taxon>
        <taxon>Pseudomonadota</taxon>
        <taxon>Alphaproteobacteria</taxon>
        <taxon>Hyphomicrobiales</taxon>
        <taxon>Rhizobiaceae</taxon>
        <taxon>Rhizobium/Agrobacterium group</taxon>
        <taxon>Agrobacterium</taxon>
        <taxon>Agrobacterium tumefaciens complex</taxon>
    </lineage>
</organism>
<sequence>MSDSLKQPMTKEDFALIFPLLLNEIVAACTSSSSEANERQYDIANRLHESASSMEAGPDRDFLMAIASGIMAIDEY</sequence>
<dbReference type="Proteomes" id="UP000198917">
    <property type="component" value="Unassembled WGS sequence"/>
</dbReference>
<proteinExistence type="predicted"/>
<dbReference type="AlphaFoldDB" id="A0A7Z7BH28"/>
<dbReference type="EMBL" id="FNEW01000001">
    <property type="protein sequence ID" value="SDJ19013.1"/>
    <property type="molecule type" value="Genomic_DNA"/>
</dbReference>
<accession>A0A7Z7BH28</accession>
<evidence type="ECO:0000313" key="2">
    <source>
        <dbReference type="Proteomes" id="UP000198917"/>
    </source>
</evidence>
<gene>
    <name evidence="1" type="ORF">SAMN05428983_0557</name>
</gene>
<comment type="caution">
    <text evidence="1">The sequence shown here is derived from an EMBL/GenBank/DDBJ whole genome shotgun (WGS) entry which is preliminary data.</text>
</comment>
<reference evidence="1 2" key="1">
    <citation type="submission" date="2016-10" db="EMBL/GenBank/DDBJ databases">
        <authorList>
            <person name="Varghese N."/>
            <person name="Submissions S."/>
        </authorList>
    </citation>
    <scope>NUCLEOTIDE SEQUENCE [LARGE SCALE GENOMIC DNA]</scope>
    <source>
        <strain evidence="1 2">PDC82</strain>
    </source>
</reference>
<protein>
    <submittedName>
        <fullName evidence="1">Uncharacterized protein</fullName>
    </submittedName>
</protein>
<dbReference type="RefSeq" id="WP_092731599.1">
    <property type="nucleotide sequence ID" value="NZ_FNEW01000001.1"/>
</dbReference>
<evidence type="ECO:0000313" key="1">
    <source>
        <dbReference type="EMBL" id="SDJ19013.1"/>
    </source>
</evidence>
<name>A0A7Z7BH28_9HYPH</name>